<evidence type="ECO:0000256" key="1">
    <source>
        <dbReference type="SAM" id="Phobius"/>
    </source>
</evidence>
<gene>
    <name evidence="2" type="ORF">CSUB01_10691</name>
</gene>
<proteinExistence type="predicted"/>
<evidence type="ECO:0000313" key="3">
    <source>
        <dbReference type="Proteomes" id="UP000027238"/>
    </source>
</evidence>
<accession>A0A066XWW6</accession>
<organism evidence="2 3">
    <name type="scientific">Colletotrichum sublineola</name>
    <name type="common">Sorghum anthracnose fungus</name>
    <dbReference type="NCBI Taxonomy" id="1173701"/>
    <lineage>
        <taxon>Eukaryota</taxon>
        <taxon>Fungi</taxon>
        <taxon>Dikarya</taxon>
        <taxon>Ascomycota</taxon>
        <taxon>Pezizomycotina</taxon>
        <taxon>Sordariomycetes</taxon>
        <taxon>Hypocreomycetidae</taxon>
        <taxon>Glomerellales</taxon>
        <taxon>Glomerellaceae</taxon>
        <taxon>Colletotrichum</taxon>
        <taxon>Colletotrichum graminicola species complex</taxon>
    </lineage>
</organism>
<reference evidence="3" key="1">
    <citation type="journal article" date="2014" name="Genome Announc.">
        <title>Draft genome sequence of Colletotrichum sublineola, a destructive pathogen of cultivated sorghum.</title>
        <authorList>
            <person name="Baroncelli R."/>
            <person name="Sanz-Martin J.M."/>
            <person name="Rech G.E."/>
            <person name="Sukno S.A."/>
            <person name="Thon M.R."/>
        </authorList>
    </citation>
    <scope>NUCLEOTIDE SEQUENCE [LARGE SCALE GENOMIC DNA]</scope>
    <source>
        <strain evidence="3">TX430BB</strain>
    </source>
</reference>
<comment type="caution">
    <text evidence="2">The sequence shown here is derived from an EMBL/GenBank/DDBJ whole genome shotgun (WGS) entry which is preliminary data.</text>
</comment>
<dbReference type="Proteomes" id="UP000027238">
    <property type="component" value="Unassembled WGS sequence"/>
</dbReference>
<protein>
    <submittedName>
        <fullName evidence="2">Uncharacterized protein</fullName>
    </submittedName>
</protein>
<name>A0A066XWW6_COLSU</name>
<dbReference type="HOGENOM" id="CLU_762930_0_0_1"/>
<keyword evidence="1" id="KW-1133">Transmembrane helix</keyword>
<dbReference type="EMBL" id="JMSE01000032">
    <property type="protein sequence ID" value="KDN72164.1"/>
    <property type="molecule type" value="Genomic_DNA"/>
</dbReference>
<keyword evidence="1" id="KW-0472">Membrane</keyword>
<dbReference type="AlphaFoldDB" id="A0A066XWW6"/>
<evidence type="ECO:0000313" key="2">
    <source>
        <dbReference type="EMBL" id="KDN72164.1"/>
    </source>
</evidence>
<feature type="transmembrane region" description="Helical" evidence="1">
    <location>
        <begin position="331"/>
        <end position="354"/>
    </location>
</feature>
<sequence>MAELVPVGILDVIELGRQGDQGVSAWLAGFNVSAVTGARRIARNVALTCVQIEFRDVREKNPAFPVGNLGMLDFGKVRYWVSVVKSCQLTGLALLGLCEGVRSILISRILGVYSSPDCILAIELYSDKVFARLLVDVDGELILLVIGYWLVHDIDRNLLSFIIVLLFNSIPLAREGGWHSHEHNWRLSSSSRSVGCSCSRILGNICWTSTPNLLLDWSRLQNESLILWHGFGRRLGSFVFAVLNATEKFLDVHVLGLAGGNAGSHRFCMSVMFSSVASPPVPVVLPVTCLCALVAREPVLDLALLLILVLILAPDKAVRASINDVVITKDVAIIIGDVVSILVIIAFVIAVVLLRPILRETYT</sequence>
<keyword evidence="1" id="KW-0812">Transmembrane</keyword>
<keyword evidence="3" id="KW-1185">Reference proteome</keyword>